<dbReference type="InterPro" id="IPR001128">
    <property type="entry name" value="Cyt_P450"/>
</dbReference>
<dbReference type="PANTHER" id="PTHR24286">
    <property type="entry name" value="CYTOCHROME P450 26"/>
    <property type="match status" value="1"/>
</dbReference>
<dbReference type="InterPro" id="IPR002401">
    <property type="entry name" value="Cyt_P450_E_grp-I"/>
</dbReference>
<protein>
    <recommendedName>
        <fullName evidence="13">Cytochrome P450</fullName>
    </recommendedName>
</protein>
<dbReference type="SUPFAM" id="SSF48264">
    <property type="entry name" value="Cytochrome P450"/>
    <property type="match status" value="1"/>
</dbReference>
<dbReference type="PRINTS" id="PR00385">
    <property type="entry name" value="P450"/>
</dbReference>
<evidence type="ECO:0000256" key="7">
    <source>
        <dbReference type="PIRSR" id="PIRSR602401-1"/>
    </source>
</evidence>
<dbReference type="AlphaFoldDB" id="A0A383VLB1"/>
<comment type="similarity">
    <text evidence="1 8">Belongs to the cytochrome P450 family.</text>
</comment>
<dbReference type="EMBL" id="FNXT01000694">
    <property type="protein sequence ID" value="SZX66327.1"/>
    <property type="molecule type" value="Genomic_DNA"/>
</dbReference>
<proteinExistence type="inferred from homology"/>
<evidence type="ECO:0000256" key="9">
    <source>
        <dbReference type="SAM" id="MobiDB-lite"/>
    </source>
</evidence>
<evidence type="ECO:0000256" key="8">
    <source>
        <dbReference type="RuleBase" id="RU000461"/>
    </source>
</evidence>
<dbReference type="InterPro" id="IPR017972">
    <property type="entry name" value="Cyt_P450_CS"/>
</dbReference>
<keyword evidence="4 8" id="KW-0560">Oxidoreductase</keyword>
<dbReference type="InterPro" id="IPR036396">
    <property type="entry name" value="Cyt_P450_sf"/>
</dbReference>
<dbReference type="EMBL" id="FNXT01001218">
    <property type="protein sequence ID" value="SZX74612.1"/>
    <property type="molecule type" value="Genomic_DNA"/>
</dbReference>
<dbReference type="PRINTS" id="PR00463">
    <property type="entry name" value="EP450I"/>
</dbReference>
<dbReference type="STRING" id="3088.A0A383VLB1"/>
<evidence type="ECO:0008006" key="13">
    <source>
        <dbReference type="Google" id="ProtNLM"/>
    </source>
</evidence>
<feature type="region of interest" description="Disordered" evidence="9">
    <location>
        <begin position="1"/>
        <end position="65"/>
    </location>
</feature>
<evidence type="ECO:0000256" key="2">
    <source>
        <dbReference type="ARBA" id="ARBA00022617"/>
    </source>
</evidence>
<dbReference type="GO" id="GO:0016705">
    <property type="term" value="F:oxidoreductase activity, acting on paired donors, with incorporation or reduction of molecular oxygen"/>
    <property type="evidence" value="ECO:0007669"/>
    <property type="project" value="InterPro"/>
</dbReference>
<dbReference type="GO" id="GO:0016125">
    <property type="term" value="P:sterol metabolic process"/>
    <property type="evidence" value="ECO:0007669"/>
    <property type="project" value="TreeGrafter"/>
</dbReference>
<evidence type="ECO:0000256" key="5">
    <source>
        <dbReference type="ARBA" id="ARBA00023004"/>
    </source>
</evidence>
<reference evidence="10 12" key="1">
    <citation type="submission" date="2016-10" db="EMBL/GenBank/DDBJ databases">
        <authorList>
            <person name="Cai Z."/>
        </authorList>
    </citation>
    <scope>NUCLEOTIDE SEQUENCE [LARGE SCALE GENOMIC DNA]</scope>
</reference>
<keyword evidence="6 8" id="KW-0503">Monooxygenase</keyword>
<dbReference type="GO" id="GO:0005506">
    <property type="term" value="F:iron ion binding"/>
    <property type="evidence" value="ECO:0007669"/>
    <property type="project" value="InterPro"/>
</dbReference>
<gene>
    <name evidence="11" type="ORF">BQ4739_LOCUS14936</name>
    <name evidence="10" type="ORF">BQ4739_LOCUS6751</name>
</gene>
<dbReference type="Gene3D" id="1.10.630.10">
    <property type="entry name" value="Cytochrome P450"/>
    <property type="match status" value="1"/>
</dbReference>
<accession>A0A383VLB1</accession>
<keyword evidence="5 7" id="KW-0408">Iron</keyword>
<evidence type="ECO:0000313" key="10">
    <source>
        <dbReference type="EMBL" id="SZX66327.1"/>
    </source>
</evidence>
<feature type="compositionally biased region" description="Basic and acidic residues" evidence="9">
    <location>
        <begin position="1"/>
        <end position="11"/>
    </location>
</feature>
<feature type="compositionally biased region" description="Low complexity" evidence="9">
    <location>
        <begin position="53"/>
        <end position="65"/>
    </location>
</feature>
<comment type="cofactor">
    <cofactor evidence="7">
        <name>heme</name>
        <dbReference type="ChEBI" id="CHEBI:30413"/>
    </cofactor>
</comment>
<evidence type="ECO:0000313" key="12">
    <source>
        <dbReference type="Proteomes" id="UP000256970"/>
    </source>
</evidence>
<dbReference type="PROSITE" id="PS00086">
    <property type="entry name" value="CYTOCHROME_P450"/>
    <property type="match status" value="1"/>
</dbReference>
<keyword evidence="3 7" id="KW-0479">Metal-binding</keyword>
<evidence type="ECO:0000256" key="3">
    <source>
        <dbReference type="ARBA" id="ARBA00022723"/>
    </source>
</evidence>
<evidence type="ECO:0000256" key="4">
    <source>
        <dbReference type="ARBA" id="ARBA00023002"/>
    </source>
</evidence>
<dbReference type="GO" id="GO:0004497">
    <property type="term" value="F:monooxygenase activity"/>
    <property type="evidence" value="ECO:0007669"/>
    <property type="project" value="UniProtKB-KW"/>
</dbReference>
<evidence type="ECO:0000313" key="11">
    <source>
        <dbReference type="EMBL" id="SZX74612.1"/>
    </source>
</evidence>
<dbReference type="Proteomes" id="UP000256970">
    <property type="component" value="Unassembled WGS sequence"/>
</dbReference>
<name>A0A383VLB1_TETOB</name>
<feature type="binding site" description="axial binding residue" evidence="7">
    <location>
        <position position="473"/>
    </location>
    <ligand>
        <name>heme</name>
        <dbReference type="ChEBI" id="CHEBI:30413"/>
    </ligand>
    <ligandPart>
        <name>Fe</name>
        <dbReference type="ChEBI" id="CHEBI:18248"/>
    </ligandPart>
</feature>
<dbReference type="PANTHER" id="PTHR24286:SF384">
    <property type="entry name" value="P450, PUTATIVE (EUROFUNG)-RELATED"/>
    <property type="match status" value="1"/>
</dbReference>
<dbReference type="GO" id="GO:0020037">
    <property type="term" value="F:heme binding"/>
    <property type="evidence" value="ECO:0007669"/>
    <property type="project" value="InterPro"/>
</dbReference>
<sequence>MRQHRLTDRARSASSSSCVVRNTWHRPSGRAAATIKAELTVDRPKLATPPETSSGSSSDGQQQLQQQASACPFLASLPSPPKVNIPWHKRFQQLFAPQQFQATVLGGSSSSVVQVDKAIGFTNFVMPSDPELVRDAFAGELDGTTLQSNIKSFVALMGEHSLVLVQEPRHKYLRGLLQPAFSGSAISGYLPAIQALVGRHLAEWEAAGEAGVQGYDGLKLLTYEFIISITLGREYSRQEVLALSEHYKQWTSGFLAWPWLDLPFTAFGRSMRARNALLDHFQQAVTAARCKLAAGQQVPGIIGSLTAAVDEEGNRLTDLEITENILLLLLAGHDTSSTTLTRLLSVLHDTPEVVQQLRQEQAAVLARHGEQLTAAAIKDMEYADAVIRESLRLDPVVAGLFRVAAKDIDMGGYMVPKDTPILLPLHHLAVNDARWAGQTGQEDPASFHPERMLTEEGRQPGAQMPFGSGPRFCLGERLAMAEMKVVLALLMRQYDFSVDNNTEWMQAVGRVPKNGLPLKLRRLAQPVAAV</sequence>
<keyword evidence="12" id="KW-1185">Reference proteome</keyword>
<evidence type="ECO:0000256" key="6">
    <source>
        <dbReference type="ARBA" id="ARBA00023033"/>
    </source>
</evidence>
<evidence type="ECO:0000256" key="1">
    <source>
        <dbReference type="ARBA" id="ARBA00010617"/>
    </source>
</evidence>
<organism evidence="10 12">
    <name type="scientific">Tetradesmus obliquus</name>
    <name type="common">Green alga</name>
    <name type="synonym">Acutodesmus obliquus</name>
    <dbReference type="NCBI Taxonomy" id="3088"/>
    <lineage>
        <taxon>Eukaryota</taxon>
        <taxon>Viridiplantae</taxon>
        <taxon>Chlorophyta</taxon>
        <taxon>core chlorophytes</taxon>
        <taxon>Chlorophyceae</taxon>
        <taxon>CS clade</taxon>
        <taxon>Sphaeropleales</taxon>
        <taxon>Scenedesmaceae</taxon>
        <taxon>Tetradesmus</taxon>
    </lineage>
</organism>
<dbReference type="Pfam" id="PF00067">
    <property type="entry name" value="p450"/>
    <property type="match status" value="1"/>
</dbReference>
<keyword evidence="2 7" id="KW-0349">Heme</keyword>